<dbReference type="PIRSF" id="PIRSF004950">
    <property type="entry name" value="Mmb_sulf_HI0842"/>
    <property type="match status" value="1"/>
</dbReference>
<dbReference type="Pfam" id="PF00884">
    <property type="entry name" value="Sulfatase"/>
    <property type="match status" value="1"/>
</dbReference>
<feature type="transmembrane region" description="Helical" evidence="1">
    <location>
        <begin position="12"/>
        <end position="31"/>
    </location>
</feature>
<dbReference type="PANTHER" id="PTHR43751:SF3">
    <property type="entry name" value="SULFATASE N-TERMINAL DOMAIN-CONTAINING PROTEIN"/>
    <property type="match status" value="1"/>
</dbReference>
<dbReference type="PANTHER" id="PTHR43751">
    <property type="entry name" value="SULFATASE"/>
    <property type="match status" value="1"/>
</dbReference>
<dbReference type="InterPro" id="IPR052701">
    <property type="entry name" value="GAG_Ulvan_Degrading_Sulfatases"/>
</dbReference>
<protein>
    <submittedName>
        <fullName evidence="4">DUF3413 domain-containing protein</fullName>
    </submittedName>
</protein>
<evidence type="ECO:0000256" key="1">
    <source>
        <dbReference type="SAM" id="Phobius"/>
    </source>
</evidence>
<dbReference type="CDD" id="cd16148">
    <property type="entry name" value="sulfatase_like"/>
    <property type="match status" value="1"/>
</dbReference>
<evidence type="ECO:0000259" key="2">
    <source>
        <dbReference type="Pfam" id="PF00884"/>
    </source>
</evidence>
<dbReference type="RefSeq" id="WP_131476134.1">
    <property type="nucleotide sequence ID" value="NZ_SJPE01000008.1"/>
</dbReference>
<dbReference type="InterPro" id="IPR000917">
    <property type="entry name" value="Sulfatase_N"/>
</dbReference>
<dbReference type="AlphaFoldDB" id="A0A4Q9YY35"/>
<feature type="domain" description="Sulfatase N-terminal" evidence="2">
    <location>
        <begin position="255"/>
        <end position="530"/>
    </location>
</feature>
<keyword evidence="5" id="KW-1185">Reference proteome</keyword>
<dbReference type="InterPro" id="IPR024588">
    <property type="entry name" value="YejM_N"/>
</dbReference>
<dbReference type="SUPFAM" id="SSF53649">
    <property type="entry name" value="Alkaline phosphatase-like"/>
    <property type="match status" value="1"/>
</dbReference>
<feature type="transmembrane region" description="Helical" evidence="1">
    <location>
        <begin position="123"/>
        <end position="150"/>
    </location>
</feature>
<feature type="domain" description="Inner membrane protein YejM N-terminal" evidence="3">
    <location>
        <begin position="16"/>
        <end position="246"/>
    </location>
</feature>
<dbReference type="Gene3D" id="3.40.720.10">
    <property type="entry name" value="Alkaline Phosphatase, subunit A"/>
    <property type="match status" value="1"/>
</dbReference>
<reference evidence="4 5" key="1">
    <citation type="submission" date="2019-02" db="EMBL/GenBank/DDBJ databases">
        <title>Flavobacterium sp. RD-2-33 isolated from forest soil.</title>
        <authorList>
            <person name="Chaudhary D.K."/>
        </authorList>
    </citation>
    <scope>NUCLEOTIDE SEQUENCE [LARGE SCALE GENOMIC DNA]</scope>
    <source>
        <strain evidence="4 5">RD-2-33</strain>
    </source>
</reference>
<dbReference type="OrthoDB" id="9786870at2"/>
<feature type="transmembrane region" description="Helical" evidence="1">
    <location>
        <begin position="83"/>
        <end position="103"/>
    </location>
</feature>
<gene>
    <name evidence="4" type="ORF">EZL74_08260</name>
</gene>
<evidence type="ECO:0000313" key="5">
    <source>
        <dbReference type="Proteomes" id="UP000293300"/>
    </source>
</evidence>
<dbReference type="Proteomes" id="UP000293300">
    <property type="component" value="Unassembled WGS sequence"/>
</dbReference>
<dbReference type="EMBL" id="SJPE01000008">
    <property type="protein sequence ID" value="TBX68775.1"/>
    <property type="molecule type" value="Genomic_DNA"/>
</dbReference>
<feature type="transmembrane region" description="Helical" evidence="1">
    <location>
        <begin position="162"/>
        <end position="184"/>
    </location>
</feature>
<proteinExistence type="predicted"/>
<feature type="transmembrane region" description="Helical" evidence="1">
    <location>
        <begin position="51"/>
        <end position="71"/>
    </location>
</feature>
<keyword evidence="1" id="KW-0472">Membrane</keyword>
<organism evidence="4 5">
    <name type="scientific">Flavobacterium silvisoli</name>
    <dbReference type="NCBI Taxonomy" id="2529433"/>
    <lineage>
        <taxon>Bacteria</taxon>
        <taxon>Pseudomonadati</taxon>
        <taxon>Bacteroidota</taxon>
        <taxon>Flavobacteriia</taxon>
        <taxon>Flavobacteriales</taxon>
        <taxon>Flavobacteriaceae</taxon>
        <taxon>Flavobacterium</taxon>
    </lineage>
</organism>
<dbReference type="Pfam" id="PF11893">
    <property type="entry name" value="DUF3413"/>
    <property type="match status" value="1"/>
</dbReference>
<accession>A0A4Q9YY35</accession>
<dbReference type="InterPro" id="IPR012159">
    <property type="entry name" value="YejM-like"/>
</dbReference>
<evidence type="ECO:0000313" key="4">
    <source>
        <dbReference type="EMBL" id="TBX68775.1"/>
    </source>
</evidence>
<keyword evidence="1" id="KW-0812">Transmembrane</keyword>
<keyword evidence="1" id="KW-1133">Transmembrane helix</keyword>
<dbReference type="InterPro" id="IPR017850">
    <property type="entry name" value="Alkaline_phosphatase_core_sf"/>
</dbReference>
<evidence type="ECO:0000259" key="3">
    <source>
        <dbReference type="Pfam" id="PF11893"/>
    </source>
</evidence>
<name>A0A4Q9YY35_9FLAO</name>
<comment type="caution">
    <text evidence="4">The sequence shown here is derived from an EMBL/GenBank/DDBJ whole genome shotgun (WGS) entry which is preliminary data.</text>
</comment>
<sequence length="616" mass="71043">MDITKNNLKKQLYIVFIFNVIVLLIISKKYSAFFENADTLFTKFYLTITTFSHFFLLGTLPILLSLMTLLLTKSKRLTKGIHILFSVLVILIIQIDSTIFGQFRYHISPIVLKLVFGKRSGDIFQFSAINIIIAVLFVIGLVALQFFFFFLSKKIIAKDVKLRIKATMAFFVFATLFSHFVYAWSDANYYRPVTQVKNVFPVFYPLTADDLLDSMGLVDQAKAKRNKEIASTDFSNKTVNYPLHPIVSETSPTPKNILYLIIDTWRYNCMTEAITPNIYNFSKKCQVFDNHISGSNMTTGGVFSLFYGIPATYFDTFTGQEIAPVFMNELQKQQYDLLIYGSSGLENPPFNRNVFAKVPNLRVFSKGETPSERDLTINNEWMAAIEKRNTKQPFFGYLFYDSAHGFDIPKNYKLKFKPSLAEVNYLEMDDDYDPTLLYNRYLNSLHYIDELVGKVLQQLEQKGLLENTLIVITGDHGQEFNDCKKGYWQHGGNFSKYQIRTPMMVFDASKAAKVYNHQTIHYDITATIMKDYLGVKNDLNDFSFGKNLFVPNKRDYFICGYNQKFAIIEKNKITNIYPSGLFDVTDGMLNPLNDENINYDLVTEGLSEMNRFFVKK</sequence>